<dbReference type="EMBL" id="JAGFNZ010000002">
    <property type="protein sequence ID" value="MBW7572284.1"/>
    <property type="molecule type" value="Genomic_DNA"/>
</dbReference>
<keyword evidence="5" id="KW-1185">Reference proteome</keyword>
<dbReference type="InterPro" id="IPR015590">
    <property type="entry name" value="Aldehyde_DH_dom"/>
</dbReference>
<dbReference type="Gene3D" id="3.40.605.10">
    <property type="entry name" value="Aldehyde Dehydrogenase, Chain A, domain 1"/>
    <property type="match status" value="1"/>
</dbReference>
<keyword evidence="2" id="KW-0520">NAD</keyword>
<dbReference type="Proteomes" id="UP000719942">
    <property type="component" value="Unassembled WGS sequence"/>
</dbReference>
<evidence type="ECO:0000313" key="4">
    <source>
        <dbReference type="EMBL" id="MBW7572284.1"/>
    </source>
</evidence>
<proteinExistence type="predicted"/>
<dbReference type="Gene3D" id="3.40.309.10">
    <property type="entry name" value="Aldehyde Dehydrogenase, Chain A, domain 2"/>
    <property type="match status" value="1"/>
</dbReference>
<dbReference type="CDD" id="cd07121">
    <property type="entry name" value="ALDH_EutE"/>
    <property type="match status" value="1"/>
</dbReference>
<evidence type="ECO:0000256" key="2">
    <source>
        <dbReference type="ARBA" id="ARBA00023027"/>
    </source>
</evidence>
<sequence>MNTAQIGELVKKYLTYSGTVRSGVFCSVNDAVAVAQGAYIQYSKLTLNERQEVIEAIKKELLPMVNVIAKMAAEETGMGNVEDKIEKLLLAIRKTPGVEDLITEVKTGDSGMTLYELSSYGVVCAVHPCTNPCATLINNTISLLAAGNAVVHVPHPRAIQVSQFVTEMISVAIRDTCGIDNLVVTLGDTSMAVTRELMTHPDISMVVTTGGNGVLREALASGKKVIGAGPGNPTAIVDETADLKQAARDIVQGASFDNNVMCISEKSIVVVAAAAEELIEELKKNGVYYIHNEEEMLKLTSVTVTQDMGINKALEGKSATEILKAAGISCSEPVRLIVVDTIKQHPFVTLEMLMPVVPLVRAADFDEALETAFEIEQGFRHTATIHSQSIERLNRAAKKMQTSVFVKNGSSLAGIGYNGEGDTSFTIATVTGEGTTTARHFARRRRCTLMDAFSIR</sequence>
<dbReference type="InterPro" id="IPR016163">
    <property type="entry name" value="Ald_DH_C"/>
</dbReference>
<reference evidence="4 5" key="1">
    <citation type="submission" date="2021-03" db="EMBL/GenBank/DDBJ databases">
        <title>Caproiciproducens sp. nov. isolated from feces of cow.</title>
        <authorList>
            <person name="Choi J.-Y."/>
        </authorList>
    </citation>
    <scope>NUCLEOTIDE SEQUENCE [LARGE SCALE GENOMIC DNA]</scope>
    <source>
        <strain evidence="4 5">AGMB10547</strain>
    </source>
</reference>
<organism evidence="4 5">
    <name type="scientific">Caproiciproducens faecalis</name>
    <dbReference type="NCBI Taxonomy" id="2820301"/>
    <lineage>
        <taxon>Bacteria</taxon>
        <taxon>Bacillati</taxon>
        <taxon>Bacillota</taxon>
        <taxon>Clostridia</taxon>
        <taxon>Eubacteriales</taxon>
        <taxon>Acutalibacteraceae</taxon>
        <taxon>Caproiciproducens</taxon>
    </lineage>
</organism>
<dbReference type="RefSeq" id="WP_255575588.1">
    <property type="nucleotide sequence ID" value="NZ_JAGFNZ010000002.1"/>
</dbReference>
<comment type="caution">
    <text evidence="4">The sequence shown here is derived from an EMBL/GenBank/DDBJ whole genome shotgun (WGS) entry which is preliminary data.</text>
</comment>
<dbReference type="PIRSF" id="PIRSF036410">
    <property type="entry name" value="EutE_PduP"/>
    <property type="match status" value="1"/>
</dbReference>
<gene>
    <name evidence="4" type="ORF">J5W02_05600</name>
</gene>
<evidence type="ECO:0000259" key="3">
    <source>
        <dbReference type="Pfam" id="PF00171"/>
    </source>
</evidence>
<dbReference type="InterPro" id="IPR016161">
    <property type="entry name" value="Ald_DH/histidinol_DH"/>
</dbReference>
<dbReference type="PANTHER" id="PTHR11699">
    <property type="entry name" value="ALDEHYDE DEHYDROGENASE-RELATED"/>
    <property type="match status" value="1"/>
</dbReference>
<accession>A0ABS7DLU4</accession>
<dbReference type="Pfam" id="PF00171">
    <property type="entry name" value="Aldedh"/>
    <property type="match status" value="1"/>
</dbReference>
<evidence type="ECO:0000256" key="1">
    <source>
        <dbReference type="ARBA" id="ARBA00023002"/>
    </source>
</evidence>
<dbReference type="InterPro" id="IPR016162">
    <property type="entry name" value="Ald_DH_N"/>
</dbReference>
<feature type="domain" description="Aldehyde dehydrogenase" evidence="3">
    <location>
        <begin position="27"/>
        <end position="410"/>
    </location>
</feature>
<evidence type="ECO:0000313" key="5">
    <source>
        <dbReference type="Proteomes" id="UP000719942"/>
    </source>
</evidence>
<dbReference type="SUPFAM" id="SSF53720">
    <property type="entry name" value="ALDH-like"/>
    <property type="match status" value="1"/>
</dbReference>
<protein>
    <submittedName>
        <fullName evidence="4">Aldehyde dehydrogenase EutE</fullName>
    </submittedName>
</protein>
<dbReference type="NCBIfam" id="NF011927">
    <property type="entry name" value="PRK15398.1"/>
    <property type="match status" value="1"/>
</dbReference>
<keyword evidence="1" id="KW-0560">Oxidoreductase</keyword>
<name>A0ABS7DLU4_9FIRM</name>
<dbReference type="InterPro" id="IPR012408">
    <property type="entry name" value="Acetald_propionald_DH-rel"/>
</dbReference>